<dbReference type="Proteomes" id="UP001491310">
    <property type="component" value="Unassembled WGS sequence"/>
</dbReference>
<dbReference type="PANTHER" id="PTHR13271:SF140">
    <property type="entry name" value="SET DOMAIN-CONTAINING PROTEIN"/>
    <property type="match status" value="1"/>
</dbReference>
<dbReference type="EMBL" id="JALJOT010000011">
    <property type="protein sequence ID" value="KAK9905453.1"/>
    <property type="molecule type" value="Genomic_DNA"/>
</dbReference>
<dbReference type="SUPFAM" id="SSF82199">
    <property type="entry name" value="SET domain"/>
    <property type="match status" value="1"/>
</dbReference>
<keyword evidence="3" id="KW-1185">Reference proteome</keyword>
<dbReference type="Gene3D" id="3.90.1410.10">
    <property type="entry name" value="set domain protein methyltransferase, domain 1"/>
    <property type="match status" value="1"/>
</dbReference>
<dbReference type="InterPro" id="IPR050600">
    <property type="entry name" value="SETD3_SETD6_MTase"/>
</dbReference>
<organism evidence="2 3">
    <name type="scientific">Coccomyxa subellipsoidea</name>
    <dbReference type="NCBI Taxonomy" id="248742"/>
    <lineage>
        <taxon>Eukaryota</taxon>
        <taxon>Viridiplantae</taxon>
        <taxon>Chlorophyta</taxon>
        <taxon>core chlorophytes</taxon>
        <taxon>Trebouxiophyceae</taxon>
        <taxon>Trebouxiophyceae incertae sedis</taxon>
        <taxon>Coccomyxaceae</taxon>
        <taxon>Coccomyxa</taxon>
    </lineage>
</organism>
<reference evidence="2 3" key="1">
    <citation type="journal article" date="2024" name="Nat. Commun.">
        <title>Phylogenomics reveals the evolutionary origins of lichenization in chlorophyte algae.</title>
        <authorList>
            <person name="Puginier C."/>
            <person name="Libourel C."/>
            <person name="Otte J."/>
            <person name="Skaloud P."/>
            <person name="Haon M."/>
            <person name="Grisel S."/>
            <person name="Petersen M."/>
            <person name="Berrin J.G."/>
            <person name="Delaux P.M."/>
            <person name="Dal Grande F."/>
            <person name="Keller J."/>
        </authorList>
    </citation>
    <scope>NUCLEOTIDE SEQUENCE [LARGE SCALE GENOMIC DNA]</scope>
    <source>
        <strain evidence="2 3">SAG 216-7</strain>
    </source>
</reference>
<feature type="domain" description="SET" evidence="1">
    <location>
        <begin position="42"/>
        <end position="266"/>
    </location>
</feature>
<dbReference type="PROSITE" id="PS50280">
    <property type="entry name" value="SET"/>
    <property type="match status" value="1"/>
</dbReference>
<gene>
    <name evidence="2" type="ORF">WJX75_000150</name>
</gene>
<dbReference type="InterPro" id="IPR001214">
    <property type="entry name" value="SET_dom"/>
</dbReference>
<evidence type="ECO:0000313" key="3">
    <source>
        <dbReference type="Proteomes" id="UP001491310"/>
    </source>
</evidence>
<evidence type="ECO:0000259" key="1">
    <source>
        <dbReference type="PROSITE" id="PS50280"/>
    </source>
</evidence>
<proteinExistence type="predicted"/>
<protein>
    <recommendedName>
        <fullName evidence="1">SET domain-containing protein</fullName>
    </recommendedName>
</protein>
<dbReference type="CDD" id="cd10527">
    <property type="entry name" value="SET_LSMT"/>
    <property type="match status" value="1"/>
</dbReference>
<accession>A0ABR2YHG9</accession>
<sequence length="418" mass="46030">MRLCIWILSSQAAEQSSFGLDLQGFQSWLTANGVKGIGTNDSKIALYTTESGERGLMCTKDVAEGEQLLNVPLRLGIVDQAPEELGDDLLEVSRLAVQLLQERSLGESSQRYPWLQVLPEEVPSLYGCFPENLYNALQGSVAECDLSKARQRAATEYAKIKDTQTIGDATEADFRWAISVVHSRAFSVPGKQGDDDISINMLMPLVDMLNHRGKECSFLLSDESEAEDNVRWDIVRPERSQTGDWEMAVSATKAIEAGEDAWLSYSTEPGSQFLLHYGFVPNRSQFEEGLPKDDAQRKECISRALEAAEEAAETAGDCPQHVDIQDKASLVKFSAGSRLDDRLFAALTSLSGGGSKGQWYATEALAKRCKELLTSPGYSHILEDLHILTSALPDEDGGYFPALKEHYTECTLPCSKDK</sequence>
<dbReference type="InterPro" id="IPR046341">
    <property type="entry name" value="SET_dom_sf"/>
</dbReference>
<comment type="caution">
    <text evidence="2">The sequence shown here is derived from an EMBL/GenBank/DDBJ whole genome shotgun (WGS) entry which is preliminary data.</text>
</comment>
<evidence type="ECO:0000313" key="2">
    <source>
        <dbReference type="EMBL" id="KAK9905453.1"/>
    </source>
</evidence>
<name>A0ABR2YHG9_9CHLO</name>
<dbReference type="PANTHER" id="PTHR13271">
    <property type="entry name" value="UNCHARACTERIZED PUTATIVE METHYLTRANSFERASE"/>
    <property type="match status" value="1"/>
</dbReference>